<dbReference type="OrthoDB" id="9800709at2"/>
<evidence type="ECO:0000256" key="2">
    <source>
        <dbReference type="ARBA" id="ARBA00022448"/>
    </source>
</evidence>
<reference evidence="10" key="2">
    <citation type="submission" date="2016-10" db="EMBL/GenBank/DDBJ databases">
        <authorList>
            <person name="Varghese N."/>
            <person name="Submissions S."/>
        </authorList>
    </citation>
    <scope>NUCLEOTIDE SEQUENCE [LARGE SCALE GENOMIC DNA]</scope>
    <source>
        <strain evidence="10">NRRL B-59562</strain>
    </source>
</reference>
<comment type="similarity">
    <text evidence="1 5">Belongs to the ModE family.</text>
</comment>
<gene>
    <name evidence="8" type="ORF">DI599_09265</name>
    <name evidence="9" type="ORF">SAMN05216287_2126</name>
</gene>
<dbReference type="STRING" id="1007099.SAMN05216287_2126"/>
<reference evidence="8 11" key="3">
    <citation type="submission" date="2017-08" db="EMBL/GenBank/DDBJ databases">
        <title>Infants hospitalized years apart are colonized by the same room-sourced microbial strains.</title>
        <authorList>
            <person name="Brooks B."/>
            <person name="Olm M.R."/>
            <person name="Firek B.A."/>
            <person name="Baker R."/>
            <person name="Thomas B.C."/>
            <person name="Morowitz M.J."/>
            <person name="Banfield J.F."/>
        </authorList>
    </citation>
    <scope>NUCLEOTIDE SEQUENCE [LARGE SCALE GENOMIC DNA]</scope>
    <source>
        <strain evidence="8">S2_009_000_R2_77</strain>
    </source>
</reference>
<evidence type="ECO:0000256" key="3">
    <source>
        <dbReference type="ARBA" id="ARBA00022505"/>
    </source>
</evidence>
<keyword evidence="2 5" id="KW-0813">Transport</keyword>
<dbReference type="RefSeq" id="WP_090227662.1">
    <property type="nucleotide sequence ID" value="NZ_CAURGU010000026.1"/>
</dbReference>
<keyword evidence="4" id="KW-0677">Repeat</keyword>
<evidence type="ECO:0000313" key="8">
    <source>
        <dbReference type="EMBL" id="PZP24195.1"/>
    </source>
</evidence>
<proteinExistence type="inferred from homology"/>
<dbReference type="PANTHER" id="PTHR30432">
    <property type="entry name" value="TRANSCRIPTIONAL REGULATOR MODE"/>
    <property type="match status" value="1"/>
</dbReference>
<evidence type="ECO:0000259" key="7">
    <source>
        <dbReference type="PROSITE" id="PS51866"/>
    </source>
</evidence>
<dbReference type="NCBIfam" id="TIGR00638">
    <property type="entry name" value="Mop"/>
    <property type="match status" value="2"/>
</dbReference>
<dbReference type="AlphaFoldDB" id="A0A2W5CX14"/>
<name>A0A2W5CX14_9PSED</name>
<dbReference type="PROSITE" id="PS51866">
    <property type="entry name" value="MOP"/>
    <property type="match status" value="2"/>
</dbReference>
<dbReference type="Pfam" id="PF03459">
    <property type="entry name" value="TOBE"/>
    <property type="match status" value="2"/>
</dbReference>
<protein>
    <submittedName>
        <fullName evidence="9">Molybdate transport system regulatory protein</fullName>
    </submittedName>
    <submittedName>
        <fullName evidence="8">Molybdenum-dependent transcriptional regulator</fullName>
    </submittedName>
</protein>
<keyword evidence="3 5" id="KW-0500">Molybdenum</keyword>
<evidence type="ECO:0000256" key="6">
    <source>
        <dbReference type="PIRSR" id="PIRSR005763-1"/>
    </source>
</evidence>
<evidence type="ECO:0000256" key="1">
    <source>
        <dbReference type="ARBA" id="ARBA00008110"/>
    </source>
</evidence>
<dbReference type="Gene3D" id="2.40.50.100">
    <property type="match status" value="2"/>
</dbReference>
<evidence type="ECO:0000256" key="4">
    <source>
        <dbReference type="ARBA" id="ARBA00022737"/>
    </source>
</evidence>
<organism evidence="8 11">
    <name type="scientific">Pseudomonas kuykendallii</name>
    <dbReference type="NCBI Taxonomy" id="1007099"/>
    <lineage>
        <taxon>Bacteria</taxon>
        <taxon>Pseudomonadati</taxon>
        <taxon>Pseudomonadota</taxon>
        <taxon>Gammaproteobacteria</taxon>
        <taxon>Pseudomonadales</taxon>
        <taxon>Pseudomonadaceae</taxon>
        <taxon>Pseudomonas</taxon>
    </lineage>
</organism>
<dbReference type="PIRSF" id="PIRSF005763">
    <property type="entry name" value="Txn_reg_ModE"/>
    <property type="match status" value="1"/>
</dbReference>
<reference evidence="9" key="1">
    <citation type="submission" date="2016-10" db="EMBL/GenBank/DDBJ databases">
        <authorList>
            <person name="de Groot N.N."/>
        </authorList>
    </citation>
    <scope>NUCLEOTIDE SEQUENCE [LARGE SCALE GENOMIC DNA]</scope>
    <source>
        <strain evidence="9">NRRL B-59562</strain>
    </source>
</reference>
<dbReference type="Pfam" id="PF00126">
    <property type="entry name" value="HTH_1"/>
    <property type="match status" value="1"/>
</dbReference>
<dbReference type="PANTHER" id="PTHR30432:SF1">
    <property type="entry name" value="DNA-BINDING TRANSCRIPTIONAL DUAL REGULATOR MODE"/>
    <property type="match status" value="1"/>
</dbReference>
<dbReference type="InterPro" id="IPR036390">
    <property type="entry name" value="WH_DNA-bd_sf"/>
</dbReference>
<dbReference type="Proteomes" id="UP000243778">
    <property type="component" value="Unassembled WGS sequence"/>
</dbReference>
<dbReference type="InterPro" id="IPR016462">
    <property type="entry name" value="ModE"/>
</dbReference>
<dbReference type="Gene3D" id="1.10.10.10">
    <property type="entry name" value="Winged helix-like DNA-binding domain superfamily/Winged helix DNA-binding domain"/>
    <property type="match status" value="1"/>
</dbReference>
<dbReference type="SUPFAM" id="SSF46785">
    <property type="entry name" value="Winged helix' DNA-binding domain"/>
    <property type="match status" value="1"/>
</dbReference>
<dbReference type="InterPro" id="IPR000847">
    <property type="entry name" value="LysR_HTH_N"/>
</dbReference>
<dbReference type="InterPro" id="IPR008995">
    <property type="entry name" value="Mo/tungstate-bd_C_term_dom"/>
</dbReference>
<dbReference type="EMBL" id="QFOH01000010">
    <property type="protein sequence ID" value="PZP24195.1"/>
    <property type="molecule type" value="Genomic_DNA"/>
</dbReference>
<dbReference type="GO" id="GO:0030151">
    <property type="term" value="F:molybdenum ion binding"/>
    <property type="evidence" value="ECO:0007669"/>
    <property type="project" value="UniProtKB-UniRule"/>
</dbReference>
<dbReference type="Proteomes" id="UP000249198">
    <property type="component" value="Unassembled WGS sequence"/>
</dbReference>
<dbReference type="EMBL" id="FNNU01000003">
    <property type="protein sequence ID" value="SDX10959.1"/>
    <property type="molecule type" value="Genomic_DNA"/>
</dbReference>
<dbReference type="InterPro" id="IPR004606">
    <property type="entry name" value="Mop_domain"/>
</dbReference>
<evidence type="ECO:0000313" key="10">
    <source>
        <dbReference type="Proteomes" id="UP000243778"/>
    </source>
</evidence>
<accession>A0A1H2Z2E5</accession>
<accession>A0A2W5CX14</accession>
<evidence type="ECO:0000313" key="11">
    <source>
        <dbReference type="Proteomes" id="UP000249198"/>
    </source>
</evidence>
<feature type="domain" description="Mop" evidence="7">
    <location>
        <begin position="133"/>
        <end position="199"/>
    </location>
</feature>
<dbReference type="InterPro" id="IPR005116">
    <property type="entry name" value="Transp-assoc_OB_typ1"/>
</dbReference>
<dbReference type="GO" id="GO:0003700">
    <property type="term" value="F:DNA-binding transcription factor activity"/>
    <property type="evidence" value="ECO:0007669"/>
    <property type="project" value="InterPro"/>
</dbReference>
<feature type="domain" description="Mop" evidence="7">
    <location>
        <begin position="204"/>
        <end position="270"/>
    </location>
</feature>
<dbReference type="GO" id="GO:0015689">
    <property type="term" value="P:molybdate ion transport"/>
    <property type="evidence" value="ECO:0007669"/>
    <property type="project" value="UniProtKB-UniRule"/>
</dbReference>
<feature type="region of interest" description="Required for dimer formation and molybdate binding" evidence="6">
    <location>
        <begin position="134"/>
        <end position="142"/>
    </location>
</feature>
<dbReference type="SUPFAM" id="SSF50331">
    <property type="entry name" value="MOP-like"/>
    <property type="match status" value="2"/>
</dbReference>
<sequence>MTNVPQRFIGRLSLESAVGTSLSDTRIRLLEQIGELGSISQAAKAVPLSYKAAWDAVDAMNNMAPQPLVVRVTGGRQGGGTQLTDYGRSIVAMYRALEIEYQLALDRLSARLGEVGAADVQEFQSLMHRLSMKTSARNQFSGPITGLRDGGVDYEVRLRLDAQSELIAVITKSSAENLGLAIGKEVFAFIKSSSVLLSTDRELQLTARNQLWGEIVEIQAGSVNDQVSLLLPSGRSVTSVVTHGSCETLGLAVGQQACALFKASSVILAVYD</sequence>
<dbReference type="InterPro" id="IPR051815">
    <property type="entry name" value="Molybdate_resp_trans_reg"/>
</dbReference>
<dbReference type="InterPro" id="IPR036388">
    <property type="entry name" value="WH-like_DNA-bd_sf"/>
</dbReference>
<evidence type="ECO:0000256" key="5">
    <source>
        <dbReference type="PIRNR" id="PIRNR005763"/>
    </source>
</evidence>
<evidence type="ECO:0000313" key="9">
    <source>
        <dbReference type="EMBL" id="SDX10959.1"/>
    </source>
</evidence>
<keyword evidence="10" id="KW-1185">Reference proteome</keyword>